<dbReference type="PROSITE" id="PS50850">
    <property type="entry name" value="MFS"/>
    <property type="match status" value="1"/>
</dbReference>
<dbReference type="InterPro" id="IPR036259">
    <property type="entry name" value="MFS_trans_sf"/>
</dbReference>
<evidence type="ECO:0000256" key="3">
    <source>
        <dbReference type="ARBA" id="ARBA00022989"/>
    </source>
</evidence>
<evidence type="ECO:0000256" key="1">
    <source>
        <dbReference type="ARBA" id="ARBA00004141"/>
    </source>
</evidence>
<sequence length="578" mass="65443">MEFEEVLNEIGDYGIFQRRLVYWFLLPATVPLAWFALNQIFMLSVPDHWCYVPELSESNLSVQQQQMLIRPIEIQFGLELPSQCRMYDLNYTSVLLDFLESPYSNITFQNYTLASDVPKKACQNGWAYDRTLYDSTASTHWDLVCEKDHLPHLIFTLSSVGAAVATPIYGAMSDRIGRKLTFFICVTVTLSSGVISLVLPSFIAFAVFRLINGSLIPTIFQVPYIMLVEIVGKEKRTQMMGIACIGWTTGLCILPLLAFLIPNWKTFGLVTTCFCIPYFFYWRFLPESPRWLVSIQRYEEAVVILTKMAKINGRSVPTDLVKRLKKVEESMRKEKESSTTTENFTVLFRYPSLRKYFLTITISWVANSMAYYGLQINVTNLYGNEFLNFFLLGIVELPSYFLCWYLMERCGRRWTNVGLMFLAALSILIPTAFPQDLAIGTTIGALIGKFGCSAAFMVVYQQAAELYPTPVRALGMGSSATIACIATICTPYIIYLGTYGRHIPYFIIGGTCLFASGAASLLPETLHAKLPQTIEDGEKYGQNQKYFSCHSPQDDDVEDDVKTDSVVQKEIMELLSTV</sequence>
<feature type="transmembrane region" description="Helical" evidence="5">
    <location>
        <begin position="439"/>
        <end position="461"/>
    </location>
</feature>
<feature type="transmembrane region" description="Helical" evidence="5">
    <location>
        <begin position="356"/>
        <end position="374"/>
    </location>
</feature>
<proteinExistence type="predicted"/>
<feature type="transmembrane region" description="Helical" evidence="5">
    <location>
        <begin position="503"/>
        <end position="522"/>
    </location>
</feature>
<dbReference type="PANTHER" id="PTHR24064">
    <property type="entry name" value="SOLUTE CARRIER FAMILY 22 MEMBER"/>
    <property type="match status" value="1"/>
</dbReference>
<evidence type="ECO:0000313" key="9">
    <source>
        <dbReference type="RefSeq" id="XP_022254187.1"/>
    </source>
</evidence>
<feature type="transmembrane region" description="Helical" evidence="5">
    <location>
        <begin position="150"/>
        <end position="170"/>
    </location>
</feature>
<dbReference type="Pfam" id="PF00083">
    <property type="entry name" value="Sugar_tr"/>
    <property type="match status" value="1"/>
</dbReference>
<dbReference type="InterPro" id="IPR020846">
    <property type="entry name" value="MFS_dom"/>
</dbReference>
<organism evidence="7 9">
    <name type="scientific">Limulus polyphemus</name>
    <name type="common">Atlantic horseshoe crab</name>
    <dbReference type="NCBI Taxonomy" id="6850"/>
    <lineage>
        <taxon>Eukaryota</taxon>
        <taxon>Metazoa</taxon>
        <taxon>Ecdysozoa</taxon>
        <taxon>Arthropoda</taxon>
        <taxon>Chelicerata</taxon>
        <taxon>Merostomata</taxon>
        <taxon>Xiphosura</taxon>
        <taxon>Limulidae</taxon>
        <taxon>Limulus</taxon>
    </lineage>
</organism>
<evidence type="ECO:0000256" key="4">
    <source>
        <dbReference type="ARBA" id="ARBA00023136"/>
    </source>
</evidence>
<keyword evidence="2 5" id="KW-0812">Transmembrane</keyword>
<evidence type="ECO:0000313" key="8">
    <source>
        <dbReference type="RefSeq" id="XP_022254186.1"/>
    </source>
</evidence>
<reference evidence="8 9" key="1">
    <citation type="submission" date="2025-05" db="UniProtKB">
        <authorList>
            <consortium name="RefSeq"/>
        </authorList>
    </citation>
    <scope>IDENTIFICATION</scope>
    <source>
        <tissue evidence="8 9">Muscle</tissue>
    </source>
</reference>
<protein>
    <submittedName>
        <fullName evidence="8 9">Carcinine transporter-like</fullName>
    </submittedName>
</protein>
<keyword evidence="3 5" id="KW-1133">Transmembrane helix</keyword>
<feature type="transmembrane region" description="Helical" evidence="5">
    <location>
        <begin position="182"/>
        <end position="208"/>
    </location>
</feature>
<dbReference type="SUPFAM" id="SSF103473">
    <property type="entry name" value="MFS general substrate transporter"/>
    <property type="match status" value="1"/>
</dbReference>
<feature type="transmembrane region" description="Helical" evidence="5">
    <location>
        <begin position="239"/>
        <end position="261"/>
    </location>
</feature>
<evidence type="ECO:0000259" key="6">
    <source>
        <dbReference type="PROSITE" id="PS50850"/>
    </source>
</evidence>
<evidence type="ECO:0000256" key="5">
    <source>
        <dbReference type="SAM" id="Phobius"/>
    </source>
</evidence>
<feature type="transmembrane region" description="Helical" evidence="5">
    <location>
        <begin position="20"/>
        <end position="37"/>
    </location>
</feature>
<gene>
    <name evidence="8 9" type="primary">LOC106469901</name>
</gene>
<dbReference type="Proteomes" id="UP000694941">
    <property type="component" value="Unplaced"/>
</dbReference>
<evidence type="ECO:0000313" key="7">
    <source>
        <dbReference type="Proteomes" id="UP000694941"/>
    </source>
</evidence>
<feature type="domain" description="Major facilitator superfamily (MFS) profile" evidence="6">
    <location>
        <begin position="89"/>
        <end position="527"/>
    </location>
</feature>
<evidence type="ECO:0000256" key="2">
    <source>
        <dbReference type="ARBA" id="ARBA00022692"/>
    </source>
</evidence>
<feature type="transmembrane region" description="Helical" evidence="5">
    <location>
        <begin position="214"/>
        <end position="232"/>
    </location>
</feature>
<feature type="transmembrane region" description="Helical" evidence="5">
    <location>
        <begin position="414"/>
        <end position="433"/>
    </location>
</feature>
<name>A0ABM1TE81_LIMPO</name>
<accession>A0ABM1TE81</accession>
<dbReference type="RefSeq" id="XP_022254187.1">
    <property type="nucleotide sequence ID" value="XM_022398479.1"/>
</dbReference>
<dbReference type="Gene3D" id="1.20.1250.20">
    <property type="entry name" value="MFS general substrate transporter like domains"/>
    <property type="match status" value="1"/>
</dbReference>
<feature type="transmembrane region" description="Helical" evidence="5">
    <location>
        <begin position="473"/>
        <end position="497"/>
    </location>
</feature>
<dbReference type="InterPro" id="IPR005828">
    <property type="entry name" value="MFS_sugar_transport-like"/>
</dbReference>
<feature type="transmembrane region" description="Helical" evidence="5">
    <location>
        <begin position="267"/>
        <end position="285"/>
    </location>
</feature>
<keyword evidence="7" id="KW-1185">Reference proteome</keyword>
<dbReference type="RefSeq" id="XP_022254186.1">
    <property type="nucleotide sequence ID" value="XM_022398478.1"/>
</dbReference>
<comment type="subcellular location">
    <subcellularLocation>
        <location evidence="1">Membrane</location>
        <topology evidence="1">Multi-pass membrane protein</topology>
    </subcellularLocation>
</comment>
<dbReference type="GeneID" id="106469901"/>
<dbReference type="CDD" id="cd17317">
    <property type="entry name" value="MFS_SLC22"/>
    <property type="match status" value="1"/>
</dbReference>
<feature type="transmembrane region" description="Helical" evidence="5">
    <location>
        <begin position="386"/>
        <end position="407"/>
    </location>
</feature>
<keyword evidence="4 5" id="KW-0472">Membrane</keyword>